<dbReference type="PROSITE" id="PS00080">
    <property type="entry name" value="MULTICOPPER_OXIDASE2"/>
    <property type="match status" value="1"/>
</dbReference>
<name>A0A9Q1KB45_9CARY</name>
<dbReference type="InterPro" id="IPR034289">
    <property type="entry name" value="CuRO_3_LCC"/>
</dbReference>
<protein>
    <recommendedName>
        <fullName evidence="4 13">Laccase</fullName>
        <ecNumber evidence="4 13">1.10.3.2</ecNumber>
    </recommendedName>
    <alternativeName>
        <fullName evidence="13">Benzenediol:oxygen oxidoreductase</fullName>
    </alternativeName>
    <alternativeName>
        <fullName evidence="13">Diphenol oxidase</fullName>
    </alternativeName>
    <alternativeName>
        <fullName evidence="13">Urishiol oxidase</fullName>
    </alternativeName>
</protein>
<evidence type="ECO:0000259" key="14">
    <source>
        <dbReference type="Pfam" id="PF00394"/>
    </source>
</evidence>
<dbReference type="InterPro" id="IPR011707">
    <property type="entry name" value="Cu-oxidase-like_N"/>
</dbReference>
<comment type="caution">
    <text evidence="17">The sequence shown here is derived from an EMBL/GenBank/DDBJ whole genome shotgun (WGS) entry which is preliminary data.</text>
</comment>
<gene>
    <name evidence="17" type="ORF">Cgig2_023990</name>
</gene>
<keyword evidence="12 13" id="KW-0439">Lignin degradation</keyword>
<evidence type="ECO:0000256" key="4">
    <source>
        <dbReference type="ARBA" id="ARBA00012297"/>
    </source>
</evidence>
<evidence type="ECO:0000256" key="9">
    <source>
        <dbReference type="ARBA" id="ARBA00023002"/>
    </source>
</evidence>
<dbReference type="GO" id="GO:0048046">
    <property type="term" value="C:apoplast"/>
    <property type="evidence" value="ECO:0007669"/>
    <property type="project" value="UniProtKB-SubCell"/>
</dbReference>
<dbReference type="PANTHER" id="PTHR11709">
    <property type="entry name" value="MULTI-COPPER OXIDASE"/>
    <property type="match status" value="1"/>
</dbReference>
<dbReference type="Gene3D" id="2.60.40.420">
    <property type="entry name" value="Cupredoxins - blue copper proteins"/>
    <property type="match status" value="3"/>
</dbReference>
<evidence type="ECO:0000256" key="5">
    <source>
        <dbReference type="ARBA" id="ARBA00022523"/>
    </source>
</evidence>
<dbReference type="OrthoDB" id="2121828at2759"/>
<keyword evidence="10 13" id="KW-0186">Copper</keyword>
<dbReference type="GO" id="GO:0046274">
    <property type="term" value="P:lignin catabolic process"/>
    <property type="evidence" value="ECO:0007669"/>
    <property type="project" value="UniProtKB-KW"/>
</dbReference>
<dbReference type="EMBL" id="JAKOGI010000196">
    <property type="protein sequence ID" value="KAJ8440225.1"/>
    <property type="molecule type" value="Genomic_DNA"/>
</dbReference>
<dbReference type="Pfam" id="PF07731">
    <property type="entry name" value="Cu-oxidase_2"/>
    <property type="match status" value="1"/>
</dbReference>
<dbReference type="CDD" id="cd13875">
    <property type="entry name" value="CuRO_2_LCC_plant"/>
    <property type="match status" value="1"/>
</dbReference>
<dbReference type="EC" id="1.10.3.2" evidence="4 13"/>
<evidence type="ECO:0000256" key="6">
    <source>
        <dbReference type="ARBA" id="ARBA00022525"/>
    </source>
</evidence>
<feature type="domain" description="Plastocyanin-like" evidence="15">
    <location>
        <begin position="287"/>
        <end position="421"/>
    </location>
</feature>
<evidence type="ECO:0000256" key="3">
    <source>
        <dbReference type="ARBA" id="ARBA00010609"/>
    </source>
</evidence>
<evidence type="ECO:0000256" key="10">
    <source>
        <dbReference type="ARBA" id="ARBA00023008"/>
    </source>
</evidence>
<evidence type="ECO:0000313" key="17">
    <source>
        <dbReference type="EMBL" id="KAJ8440225.1"/>
    </source>
</evidence>
<reference evidence="17" key="1">
    <citation type="submission" date="2022-04" db="EMBL/GenBank/DDBJ databases">
        <title>Carnegiea gigantea Genome sequencing and assembly v2.</title>
        <authorList>
            <person name="Copetti D."/>
            <person name="Sanderson M.J."/>
            <person name="Burquez A."/>
            <person name="Wojciechowski M.F."/>
        </authorList>
    </citation>
    <scope>NUCLEOTIDE SEQUENCE</scope>
    <source>
        <strain evidence="17">SGP5-SGP5p</strain>
        <tissue evidence="17">Aerial part</tissue>
    </source>
</reference>
<dbReference type="PANTHER" id="PTHR11709:SF68">
    <property type="entry name" value="LACCASE-13"/>
    <property type="match status" value="1"/>
</dbReference>
<keyword evidence="18" id="KW-1185">Reference proteome</keyword>
<dbReference type="FunFam" id="2.60.40.420:FF:000049">
    <property type="entry name" value="Laccase"/>
    <property type="match status" value="1"/>
</dbReference>
<dbReference type="PROSITE" id="PS00079">
    <property type="entry name" value="MULTICOPPER_OXIDASE1"/>
    <property type="match status" value="1"/>
</dbReference>
<dbReference type="InterPro" id="IPR017761">
    <property type="entry name" value="Laccase"/>
</dbReference>
<feature type="domain" description="Plastocyanin-like" evidence="16">
    <location>
        <begin position="427"/>
        <end position="484"/>
    </location>
</feature>
<comment type="subcellular location">
    <subcellularLocation>
        <location evidence="2 13">Secreted</location>
        <location evidence="2 13">Extracellular space</location>
        <location evidence="2 13">Apoplast</location>
    </subcellularLocation>
</comment>
<dbReference type="InterPro" id="IPR001117">
    <property type="entry name" value="Cu-oxidase_2nd"/>
</dbReference>
<keyword evidence="5 13" id="KW-0052">Apoplast</keyword>
<proteinExistence type="inferred from homology"/>
<evidence type="ECO:0000256" key="8">
    <source>
        <dbReference type="ARBA" id="ARBA00022737"/>
    </source>
</evidence>
<dbReference type="InterPro" id="IPR034285">
    <property type="entry name" value="CuRO_2_LCC"/>
</dbReference>
<sequence>MRASVYGALIIYPRLGSAYPFPTPAREYPVLLGEWWNRDPMVVLRQSLITGAAPNVSDAYLINGQPGDLYICSSRDTTVFPVEQGETILLRIINAALNQQLFFAIANHRMTVVGADAAYDKPFTTNVIMIGPGQTTNVLVTADQPPGRYYMAATAYANAPGVPFDNTTTTAILEYRSAACGARTGGFLRPILPQLPAWNDTNTAQQFTAQFRGLPNNKGSVPLEIDEDLFITVGLGLISCPQPSSQCQGPNNTRFTASMNNISFALPTRSSILQAAYQNIPGVFTEDFPPVPPVQFDYTGNVPRSLWTPVSATKIYRLKYGSRVQIVFQDTNIFAIEDHPMHLHGYHFFVVGTGTGNFDPQRDPAKFNLFDPPVRNTIGTSPGGWVALRFVADNPGVWFVHCHFDNHLAWGLATAFLVENGARNSSNETLWADGPEYVTQCPIRSGGTYTYRFPIENQEGTLRWHAHSKWMRATVYRALVIYPQLGSSFVSLPKA</sequence>
<evidence type="ECO:0000256" key="2">
    <source>
        <dbReference type="ARBA" id="ARBA00004271"/>
    </source>
</evidence>
<dbReference type="InterPro" id="IPR002355">
    <property type="entry name" value="Cu_oxidase_Cu_BS"/>
</dbReference>
<dbReference type="SUPFAM" id="SSF49503">
    <property type="entry name" value="Cupredoxins"/>
    <property type="match status" value="3"/>
</dbReference>
<evidence type="ECO:0000259" key="15">
    <source>
        <dbReference type="Pfam" id="PF07731"/>
    </source>
</evidence>
<evidence type="ECO:0000256" key="7">
    <source>
        <dbReference type="ARBA" id="ARBA00022723"/>
    </source>
</evidence>
<dbReference type="GO" id="GO:0052716">
    <property type="term" value="F:hydroquinone:oxygen oxidoreductase activity"/>
    <property type="evidence" value="ECO:0007669"/>
    <property type="project" value="UniProtKB-EC"/>
</dbReference>
<keyword evidence="7 13" id="KW-0479">Metal-binding</keyword>
<accession>A0A9Q1KB45</accession>
<evidence type="ECO:0000259" key="16">
    <source>
        <dbReference type="Pfam" id="PF07732"/>
    </source>
</evidence>
<organism evidence="17 18">
    <name type="scientific">Carnegiea gigantea</name>
    <dbReference type="NCBI Taxonomy" id="171969"/>
    <lineage>
        <taxon>Eukaryota</taxon>
        <taxon>Viridiplantae</taxon>
        <taxon>Streptophyta</taxon>
        <taxon>Embryophyta</taxon>
        <taxon>Tracheophyta</taxon>
        <taxon>Spermatophyta</taxon>
        <taxon>Magnoliopsida</taxon>
        <taxon>eudicotyledons</taxon>
        <taxon>Gunneridae</taxon>
        <taxon>Pentapetalae</taxon>
        <taxon>Caryophyllales</taxon>
        <taxon>Cactineae</taxon>
        <taxon>Cactaceae</taxon>
        <taxon>Cactoideae</taxon>
        <taxon>Echinocereeae</taxon>
        <taxon>Carnegiea</taxon>
    </lineage>
</organism>
<dbReference type="AlphaFoldDB" id="A0A9Q1KB45"/>
<feature type="domain" description="Plastocyanin-like" evidence="14">
    <location>
        <begin position="27"/>
        <end position="177"/>
    </location>
</feature>
<dbReference type="Pfam" id="PF07732">
    <property type="entry name" value="Cu-oxidase_3"/>
    <property type="match status" value="1"/>
</dbReference>
<comment type="function">
    <text evidence="13">Lignin degradation and detoxification of lignin-derived products.</text>
</comment>
<comment type="similarity">
    <text evidence="3 13">Belongs to the multicopper oxidase family.</text>
</comment>
<evidence type="ECO:0000256" key="13">
    <source>
        <dbReference type="RuleBase" id="RU361119"/>
    </source>
</evidence>
<dbReference type="NCBIfam" id="TIGR03389">
    <property type="entry name" value="laccase"/>
    <property type="match status" value="1"/>
</dbReference>
<evidence type="ECO:0000256" key="12">
    <source>
        <dbReference type="ARBA" id="ARBA00023185"/>
    </source>
</evidence>
<dbReference type="GO" id="GO:0005507">
    <property type="term" value="F:copper ion binding"/>
    <property type="evidence" value="ECO:0007669"/>
    <property type="project" value="InterPro"/>
</dbReference>
<dbReference type="Pfam" id="PF00394">
    <property type="entry name" value="Cu-oxidase"/>
    <property type="match status" value="1"/>
</dbReference>
<keyword evidence="8 13" id="KW-0677">Repeat</keyword>
<dbReference type="InterPro" id="IPR011706">
    <property type="entry name" value="Cu-oxidase_C"/>
</dbReference>
<dbReference type="Proteomes" id="UP001153076">
    <property type="component" value="Unassembled WGS sequence"/>
</dbReference>
<comment type="catalytic activity">
    <reaction evidence="1 13">
        <text>4 hydroquinone + O2 = 4 benzosemiquinone + 2 H2O</text>
        <dbReference type="Rhea" id="RHEA:11276"/>
        <dbReference type="ChEBI" id="CHEBI:15377"/>
        <dbReference type="ChEBI" id="CHEBI:15379"/>
        <dbReference type="ChEBI" id="CHEBI:17594"/>
        <dbReference type="ChEBI" id="CHEBI:17977"/>
        <dbReference type="EC" id="1.10.3.2"/>
    </reaction>
</comment>
<dbReference type="CDD" id="cd13897">
    <property type="entry name" value="CuRO_3_LCC_plant"/>
    <property type="match status" value="1"/>
</dbReference>
<evidence type="ECO:0000313" key="18">
    <source>
        <dbReference type="Proteomes" id="UP001153076"/>
    </source>
</evidence>
<dbReference type="InterPro" id="IPR033138">
    <property type="entry name" value="Cu_oxidase_CS"/>
</dbReference>
<evidence type="ECO:0000256" key="1">
    <source>
        <dbReference type="ARBA" id="ARBA00000349"/>
    </source>
</evidence>
<dbReference type="InterPro" id="IPR008972">
    <property type="entry name" value="Cupredoxin"/>
</dbReference>
<dbReference type="InterPro" id="IPR045087">
    <property type="entry name" value="Cu-oxidase_fam"/>
</dbReference>
<keyword evidence="9 13" id="KW-0560">Oxidoreductase</keyword>
<comment type="cofactor">
    <cofactor evidence="13">
        <name>Cu cation</name>
        <dbReference type="ChEBI" id="CHEBI:23378"/>
    </cofactor>
    <text evidence="13">Binds 4 Cu cations per monomer.</text>
</comment>
<keyword evidence="11" id="KW-0325">Glycoprotein</keyword>
<evidence type="ECO:0000256" key="11">
    <source>
        <dbReference type="ARBA" id="ARBA00023180"/>
    </source>
</evidence>
<keyword evidence="6 13" id="KW-0964">Secreted</keyword>